<keyword evidence="2" id="KW-1185">Reference proteome</keyword>
<name>A0ABQ5I8T2_9ASTR</name>
<evidence type="ECO:0000313" key="2">
    <source>
        <dbReference type="Proteomes" id="UP001151760"/>
    </source>
</evidence>
<sequence length="100" mass="11242">MQHKKHVRKIDSGTTPIIEKNDMIEKLIIDGSVTLVDDEGKPLKKFVYSGDYDIEDEVASVDNEMASFLAKKDGYGEDIPNKLQAICDKLNTTVTGRRKK</sequence>
<accession>A0ABQ5I8T2</accession>
<organism evidence="1 2">
    <name type="scientific">Tanacetum coccineum</name>
    <dbReference type="NCBI Taxonomy" id="301880"/>
    <lineage>
        <taxon>Eukaryota</taxon>
        <taxon>Viridiplantae</taxon>
        <taxon>Streptophyta</taxon>
        <taxon>Embryophyta</taxon>
        <taxon>Tracheophyta</taxon>
        <taxon>Spermatophyta</taxon>
        <taxon>Magnoliopsida</taxon>
        <taxon>eudicotyledons</taxon>
        <taxon>Gunneridae</taxon>
        <taxon>Pentapetalae</taxon>
        <taxon>asterids</taxon>
        <taxon>campanulids</taxon>
        <taxon>Asterales</taxon>
        <taxon>Asteraceae</taxon>
        <taxon>Asteroideae</taxon>
        <taxon>Anthemideae</taxon>
        <taxon>Anthemidinae</taxon>
        <taxon>Tanacetum</taxon>
    </lineage>
</organism>
<comment type="caution">
    <text evidence="1">The sequence shown here is derived from an EMBL/GenBank/DDBJ whole genome shotgun (WGS) entry which is preliminary data.</text>
</comment>
<gene>
    <name evidence="1" type="ORF">Tco_1092011</name>
</gene>
<reference evidence="1" key="2">
    <citation type="submission" date="2022-01" db="EMBL/GenBank/DDBJ databases">
        <authorList>
            <person name="Yamashiro T."/>
            <person name="Shiraishi A."/>
            <person name="Satake H."/>
            <person name="Nakayama K."/>
        </authorList>
    </citation>
    <scope>NUCLEOTIDE SEQUENCE</scope>
</reference>
<dbReference type="Proteomes" id="UP001151760">
    <property type="component" value="Unassembled WGS sequence"/>
</dbReference>
<reference evidence="1" key="1">
    <citation type="journal article" date="2022" name="Int. J. Mol. Sci.">
        <title>Draft Genome of Tanacetum Coccineum: Genomic Comparison of Closely Related Tanacetum-Family Plants.</title>
        <authorList>
            <person name="Yamashiro T."/>
            <person name="Shiraishi A."/>
            <person name="Nakayama K."/>
            <person name="Satake H."/>
        </authorList>
    </citation>
    <scope>NUCLEOTIDE SEQUENCE</scope>
</reference>
<proteinExistence type="predicted"/>
<dbReference type="EMBL" id="BQNB010020486">
    <property type="protein sequence ID" value="GJT96493.1"/>
    <property type="molecule type" value="Genomic_DNA"/>
</dbReference>
<evidence type="ECO:0000313" key="1">
    <source>
        <dbReference type="EMBL" id="GJT96493.1"/>
    </source>
</evidence>
<protein>
    <submittedName>
        <fullName evidence="1">Uncharacterized protein</fullName>
    </submittedName>
</protein>